<feature type="region of interest" description="Disordered" evidence="3">
    <location>
        <begin position="36"/>
        <end position="70"/>
    </location>
</feature>
<dbReference type="PANTHER" id="PTHR45978">
    <property type="entry name" value="SPX DOMAIN-CONTAINING PROTEIN 3"/>
    <property type="match status" value="1"/>
</dbReference>
<organism evidence="5 6">
    <name type="scientific">Populus tomentosa</name>
    <name type="common">Chinese white poplar</name>
    <dbReference type="NCBI Taxonomy" id="118781"/>
    <lineage>
        <taxon>Eukaryota</taxon>
        <taxon>Viridiplantae</taxon>
        <taxon>Streptophyta</taxon>
        <taxon>Embryophyta</taxon>
        <taxon>Tracheophyta</taxon>
        <taxon>Spermatophyta</taxon>
        <taxon>Magnoliopsida</taxon>
        <taxon>eudicotyledons</taxon>
        <taxon>Gunneridae</taxon>
        <taxon>Pentapetalae</taxon>
        <taxon>rosids</taxon>
        <taxon>fabids</taxon>
        <taxon>Malpighiales</taxon>
        <taxon>Salicaceae</taxon>
        <taxon>Saliceae</taxon>
        <taxon>Populus</taxon>
    </lineage>
</organism>
<feature type="compositionally biased region" description="Polar residues" evidence="3">
    <location>
        <begin position="245"/>
        <end position="254"/>
    </location>
</feature>
<sequence length="322" mass="36539">MKFGKSLSNQIEETLPEWRDKFLSYKELKKRLKLIEPNNNNSTTKKNGDSRPLKKPRFAAAEGGGGGDCKEGSMTKEEIDFIKLLEDELEKFNSFFVEKEEEYIIRLKLSKGRICPFARKIEDFVIVMQELQDSAAKAINSNEEMIKIRKEIVDFHGEMVLLENYSALNYTGLVKILKKYDKRTGALIRLPFIQRVLQQPFFTTDLLYKLVKECEAMLDRLLPLNELPPSSVEAAGGDDDLCGDPSTSSTTTNDGLLRFPRELAEIELMESSSMKSTISALRVLKEIRSKSSTVSVFSLPPLQISGLEDAWKKVPILEQEAK</sequence>
<dbReference type="CDD" id="cd14481">
    <property type="entry name" value="SPX_AtSPX1_like"/>
    <property type="match status" value="1"/>
</dbReference>
<feature type="region of interest" description="Disordered" evidence="3">
    <location>
        <begin position="233"/>
        <end position="254"/>
    </location>
</feature>
<dbReference type="Pfam" id="PF03105">
    <property type="entry name" value="SPX"/>
    <property type="match status" value="2"/>
</dbReference>
<keyword evidence="2" id="KW-0539">Nucleus</keyword>
<dbReference type="PROSITE" id="PS51382">
    <property type="entry name" value="SPX"/>
    <property type="match status" value="1"/>
</dbReference>
<evidence type="ECO:0000256" key="3">
    <source>
        <dbReference type="SAM" id="MobiDB-lite"/>
    </source>
</evidence>
<comment type="subcellular location">
    <subcellularLocation>
        <location evidence="1">Nucleus</location>
    </subcellularLocation>
</comment>
<reference evidence="5" key="1">
    <citation type="journal article" date="2020" name="bioRxiv">
        <title>Hybrid origin of Populus tomentosa Carr. identified through genome sequencing and phylogenomic analysis.</title>
        <authorList>
            <person name="An X."/>
            <person name="Gao K."/>
            <person name="Chen Z."/>
            <person name="Li J."/>
            <person name="Yang X."/>
            <person name="Yang X."/>
            <person name="Zhou J."/>
            <person name="Guo T."/>
            <person name="Zhao T."/>
            <person name="Huang S."/>
            <person name="Miao D."/>
            <person name="Khan W.U."/>
            <person name="Rao P."/>
            <person name="Ye M."/>
            <person name="Lei B."/>
            <person name="Liao W."/>
            <person name="Wang J."/>
            <person name="Ji L."/>
            <person name="Li Y."/>
            <person name="Guo B."/>
            <person name="Mustafa N.S."/>
            <person name="Li S."/>
            <person name="Yun Q."/>
            <person name="Keller S.R."/>
            <person name="Mao J."/>
            <person name="Zhang R."/>
            <person name="Strauss S.H."/>
        </authorList>
    </citation>
    <scope>NUCLEOTIDE SEQUENCE</scope>
    <source>
        <strain evidence="5">GM15</strain>
        <tissue evidence="5">Leaf</tissue>
    </source>
</reference>
<evidence type="ECO:0000256" key="2">
    <source>
        <dbReference type="ARBA" id="ARBA00023242"/>
    </source>
</evidence>
<evidence type="ECO:0000259" key="4">
    <source>
        <dbReference type="PROSITE" id="PS51382"/>
    </source>
</evidence>
<dbReference type="InterPro" id="IPR004331">
    <property type="entry name" value="SPX_dom"/>
</dbReference>
<proteinExistence type="predicted"/>
<dbReference type="InterPro" id="IPR031142">
    <property type="entry name" value="SPX_prot"/>
</dbReference>
<name>A0A8X7XT12_POPTO</name>
<comment type="caution">
    <text evidence="5">The sequence shown here is derived from an EMBL/GenBank/DDBJ whole genome shotgun (WGS) entry which is preliminary data.</text>
</comment>
<dbReference type="GO" id="GO:0016036">
    <property type="term" value="P:cellular response to phosphate starvation"/>
    <property type="evidence" value="ECO:0007669"/>
    <property type="project" value="InterPro"/>
</dbReference>
<dbReference type="GO" id="GO:0005634">
    <property type="term" value="C:nucleus"/>
    <property type="evidence" value="ECO:0007669"/>
    <property type="project" value="UniProtKB-SubCell"/>
</dbReference>
<dbReference type="OrthoDB" id="6493944at2759"/>
<dbReference type="Proteomes" id="UP000886885">
    <property type="component" value="Chromosome 18D"/>
</dbReference>
<dbReference type="AlphaFoldDB" id="A0A8X7XT12"/>
<dbReference type="EMBL" id="JAAWWB010000036">
    <property type="protein sequence ID" value="KAG6740018.1"/>
    <property type="molecule type" value="Genomic_DNA"/>
</dbReference>
<keyword evidence="6" id="KW-1185">Reference proteome</keyword>
<dbReference type="PANTHER" id="PTHR45978:SF5">
    <property type="entry name" value="SPX DOMAIN-CONTAINING PROTEIN 2"/>
    <property type="match status" value="1"/>
</dbReference>
<feature type="domain" description="SPX" evidence="4">
    <location>
        <begin position="1"/>
        <end position="194"/>
    </location>
</feature>
<gene>
    <name evidence="5" type="ORF">POTOM_057652</name>
</gene>
<protein>
    <recommendedName>
        <fullName evidence="4">SPX domain-containing protein</fullName>
    </recommendedName>
</protein>
<evidence type="ECO:0000256" key="1">
    <source>
        <dbReference type="ARBA" id="ARBA00004123"/>
    </source>
</evidence>
<evidence type="ECO:0000313" key="5">
    <source>
        <dbReference type="EMBL" id="KAG6740018.1"/>
    </source>
</evidence>
<evidence type="ECO:0000313" key="6">
    <source>
        <dbReference type="Proteomes" id="UP000886885"/>
    </source>
</evidence>
<accession>A0A8X7XT12</accession>